<dbReference type="EMBL" id="CP044427">
    <property type="protein sequence ID" value="QFG67603.1"/>
    <property type="molecule type" value="Genomic_DNA"/>
</dbReference>
<evidence type="ECO:0000313" key="2">
    <source>
        <dbReference type="EMBL" id="QFG67603.1"/>
    </source>
</evidence>
<gene>
    <name evidence="2" type="ORF">FY030_01650</name>
</gene>
<reference evidence="2 3" key="1">
    <citation type="submission" date="2019-09" db="EMBL/GenBank/DDBJ databases">
        <title>Serinicoccus pratensis sp. nov., isolated from meadow soil.</title>
        <authorList>
            <person name="Zhang W."/>
        </authorList>
    </citation>
    <scope>NUCLEOTIDE SEQUENCE [LARGE SCALE GENOMIC DNA]</scope>
    <source>
        <strain evidence="2 3">W204</strain>
    </source>
</reference>
<feature type="compositionally biased region" description="Acidic residues" evidence="1">
    <location>
        <begin position="39"/>
        <end position="49"/>
    </location>
</feature>
<dbReference type="OrthoDB" id="495539at2"/>
<evidence type="ECO:0000256" key="1">
    <source>
        <dbReference type="SAM" id="MobiDB-lite"/>
    </source>
</evidence>
<organism evidence="2 3">
    <name type="scientific">Ornithinimicrobium pratense</name>
    <dbReference type="NCBI Taxonomy" id="2593973"/>
    <lineage>
        <taxon>Bacteria</taxon>
        <taxon>Bacillati</taxon>
        <taxon>Actinomycetota</taxon>
        <taxon>Actinomycetes</taxon>
        <taxon>Micrococcales</taxon>
        <taxon>Ornithinimicrobiaceae</taxon>
        <taxon>Ornithinimicrobium</taxon>
    </lineage>
</organism>
<evidence type="ECO:0000313" key="3">
    <source>
        <dbReference type="Proteomes" id="UP000326546"/>
    </source>
</evidence>
<dbReference type="AlphaFoldDB" id="A0A5J6V3R6"/>
<dbReference type="PROSITE" id="PS51257">
    <property type="entry name" value="PROKAR_LIPOPROTEIN"/>
    <property type="match status" value="1"/>
</dbReference>
<name>A0A5J6V3R6_9MICO</name>
<sequence length="230" mass="24069">MRRGSRAVVLAAALGALVLTGCDSDDGDEAEQAAVTGDLDGDGVADGDDGQAAPEPVPPPTEPAEITPVPPSRSVSEDGSTVQIEGGRAAFVLPSGNVSCVLSEENALCQIVEKTYDVRADFMMPDVLGDCTVENADAMTMTNEPAAWTCAPEDLAPSARVDRLGWWAQELDGETLDADGGTLAVLPYGSTMVHGPVSCTASESGVTCRHSELGNREIVLARDTYWIQRF</sequence>
<dbReference type="Proteomes" id="UP000326546">
    <property type="component" value="Chromosome"/>
</dbReference>
<accession>A0A5J6V3R6</accession>
<dbReference type="KEGG" id="serw:FY030_01650"/>
<proteinExistence type="predicted"/>
<dbReference type="RefSeq" id="WP_158060000.1">
    <property type="nucleotide sequence ID" value="NZ_CP044427.1"/>
</dbReference>
<keyword evidence="3" id="KW-1185">Reference proteome</keyword>
<protein>
    <submittedName>
        <fullName evidence="2">Uncharacterized protein</fullName>
    </submittedName>
</protein>
<feature type="region of interest" description="Disordered" evidence="1">
    <location>
        <begin position="22"/>
        <end position="81"/>
    </location>
</feature>